<evidence type="ECO:0000256" key="1">
    <source>
        <dbReference type="SAM" id="MobiDB-lite"/>
    </source>
</evidence>
<feature type="compositionally biased region" description="Low complexity" evidence="1">
    <location>
        <begin position="299"/>
        <end position="309"/>
    </location>
</feature>
<evidence type="ECO:0000313" key="3">
    <source>
        <dbReference type="EMBL" id="SET17707.1"/>
    </source>
</evidence>
<sequence>MNKLLIDEYPLMVLPTFAKKIGLKNAIFVQQVYFLTQTKHQNNDIYTYKDDHMWVFNNIDEWHENYFPFFSKRTLKRVIKKCEDEGYIISTNKYNKSEYDKTKWYRVNHEKISDLAEEIEQDIMIKREKKVEKAKRKSKKKAKQLEKMNKTKFDSSKDLPLGQNGTMPENTVFLPLGQNGTMPDSKALGQNGTIDSAKMARPIPNTTTYTSHNNKNKATLKKIKAKFKKSFSKNPNDLQLEKIEEYIDKGISKELILKSIEFCGLGDHNQSFLFNRLQMLLKDDICTVEKLNDVINQNNSFNKNTSNSENENKKQQQTKESDYKWKDFFIDPDKYKE</sequence>
<feature type="compositionally biased region" description="Basic and acidic residues" evidence="1">
    <location>
        <begin position="143"/>
        <end position="157"/>
    </location>
</feature>
<dbReference type="EMBL" id="FNBJ01000055">
    <property type="protein sequence ID" value="SDG17027.1"/>
    <property type="molecule type" value="Genomic_DNA"/>
</dbReference>
<keyword evidence="5" id="KW-1185">Reference proteome</keyword>
<gene>
    <name evidence="2" type="ORF">SAMN04488598_1558</name>
    <name evidence="3" type="ORF">SAMN04515652_1355</name>
</gene>
<evidence type="ECO:0000313" key="4">
    <source>
        <dbReference type="Proteomes" id="UP000198612"/>
    </source>
</evidence>
<feature type="compositionally biased region" description="Basic and acidic residues" evidence="1">
    <location>
        <begin position="310"/>
        <end position="325"/>
    </location>
</feature>
<proteinExistence type="predicted"/>
<dbReference type="AlphaFoldDB" id="A0A1I0CE42"/>
<feature type="region of interest" description="Disordered" evidence="1">
    <location>
        <begin position="299"/>
        <end position="325"/>
    </location>
</feature>
<protein>
    <submittedName>
        <fullName evidence="3">Uncharacterized protein</fullName>
    </submittedName>
</protein>
<organism evidence="3 4">
    <name type="scientific">Halanaerobium congolense</name>
    <dbReference type="NCBI Taxonomy" id="54121"/>
    <lineage>
        <taxon>Bacteria</taxon>
        <taxon>Bacillati</taxon>
        <taxon>Bacillota</taxon>
        <taxon>Clostridia</taxon>
        <taxon>Halanaerobiales</taxon>
        <taxon>Halanaerobiaceae</taxon>
        <taxon>Halanaerobium</taxon>
    </lineage>
</organism>
<evidence type="ECO:0000313" key="5">
    <source>
        <dbReference type="Proteomes" id="UP000199519"/>
    </source>
</evidence>
<dbReference type="Proteomes" id="UP000199519">
    <property type="component" value="Unassembled WGS sequence"/>
</dbReference>
<evidence type="ECO:0000313" key="2">
    <source>
        <dbReference type="EMBL" id="SDG17027.1"/>
    </source>
</evidence>
<name>A0A1I0CE42_9FIRM</name>
<reference evidence="4 5" key="1">
    <citation type="submission" date="2016-10" db="EMBL/GenBank/DDBJ databases">
        <authorList>
            <person name="Varghese N."/>
            <person name="Submissions S."/>
        </authorList>
    </citation>
    <scope>NUCLEOTIDE SEQUENCE [LARGE SCALE GENOMIC DNA]</scope>
    <source>
        <strain evidence="2 5">WG2</strain>
        <strain evidence="3 4">WG5</strain>
    </source>
</reference>
<feature type="region of interest" description="Disordered" evidence="1">
    <location>
        <begin position="134"/>
        <end position="165"/>
    </location>
</feature>
<dbReference type="RefSeq" id="WP_089720659.1">
    <property type="nucleotide sequence ID" value="NZ_FNBJ01000055.1"/>
</dbReference>
<accession>A0A1I0CE42</accession>
<dbReference type="EMBL" id="FOHG01000035">
    <property type="protein sequence ID" value="SET17707.1"/>
    <property type="molecule type" value="Genomic_DNA"/>
</dbReference>
<dbReference type="Proteomes" id="UP000198612">
    <property type="component" value="Unassembled WGS sequence"/>
</dbReference>